<keyword evidence="2" id="KW-1185">Reference proteome</keyword>
<reference evidence="1 2" key="1">
    <citation type="submission" date="2019-07" db="EMBL/GenBank/DDBJ databases">
        <title>WGS assembly of Gossypium tomentosum.</title>
        <authorList>
            <person name="Chen Z.J."/>
            <person name="Sreedasyam A."/>
            <person name="Ando A."/>
            <person name="Song Q."/>
            <person name="De L."/>
            <person name="Hulse-Kemp A."/>
            <person name="Ding M."/>
            <person name="Ye W."/>
            <person name="Kirkbride R."/>
            <person name="Jenkins J."/>
            <person name="Plott C."/>
            <person name="Lovell J."/>
            <person name="Lin Y.-M."/>
            <person name="Vaughn R."/>
            <person name="Liu B."/>
            <person name="Li W."/>
            <person name="Simpson S."/>
            <person name="Scheffler B."/>
            <person name="Saski C."/>
            <person name="Grover C."/>
            <person name="Hu G."/>
            <person name="Conover J."/>
            <person name="Carlson J."/>
            <person name="Shu S."/>
            <person name="Boston L."/>
            <person name="Williams M."/>
            <person name="Peterson D."/>
            <person name="Mcgee K."/>
            <person name="Jones D."/>
            <person name="Wendel J."/>
            <person name="Stelly D."/>
            <person name="Grimwood J."/>
            <person name="Schmutz J."/>
        </authorList>
    </citation>
    <scope>NUCLEOTIDE SEQUENCE [LARGE SCALE GENOMIC DNA]</scope>
    <source>
        <strain evidence="1">7179.01</strain>
    </source>
</reference>
<evidence type="ECO:0000313" key="2">
    <source>
        <dbReference type="Proteomes" id="UP000322667"/>
    </source>
</evidence>
<sequence>MLDRRAGSRRWRSTNSNTLYQSLFDPLNMNMELDSPKIAPNYTNLCLNIRTSPCPILKFDC</sequence>
<accession>A0A5D2R783</accession>
<dbReference type="EMBL" id="CM017612">
    <property type="protein sequence ID" value="TYI36262.1"/>
    <property type="molecule type" value="Genomic_DNA"/>
</dbReference>
<dbReference type="AlphaFoldDB" id="A0A5D2R783"/>
<organism evidence="1 2">
    <name type="scientific">Gossypium tomentosum</name>
    <name type="common">Hawaiian cotton</name>
    <name type="synonym">Gossypium sandvicense</name>
    <dbReference type="NCBI Taxonomy" id="34277"/>
    <lineage>
        <taxon>Eukaryota</taxon>
        <taxon>Viridiplantae</taxon>
        <taxon>Streptophyta</taxon>
        <taxon>Embryophyta</taxon>
        <taxon>Tracheophyta</taxon>
        <taxon>Spermatophyta</taxon>
        <taxon>Magnoliopsida</taxon>
        <taxon>eudicotyledons</taxon>
        <taxon>Gunneridae</taxon>
        <taxon>Pentapetalae</taxon>
        <taxon>rosids</taxon>
        <taxon>malvids</taxon>
        <taxon>Malvales</taxon>
        <taxon>Malvaceae</taxon>
        <taxon>Malvoideae</taxon>
        <taxon>Gossypium</taxon>
    </lineage>
</organism>
<evidence type="ECO:0000313" key="1">
    <source>
        <dbReference type="EMBL" id="TYI36262.1"/>
    </source>
</evidence>
<dbReference type="Proteomes" id="UP000322667">
    <property type="component" value="Chromosome A03"/>
</dbReference>
<name>A0A5D2R783_GOSTO</name>
<protein>
    <submittedName>
        <fullName evidence="1">Uncharacterized protein</fullName>
    </submittedName>
</protein>
<proteinExistence type="predicted"/>
<gene>
    <name evidence="1" type="ORF">ES332_A03G129500v1</name>
</gene>